<dbReference type="EMBL" id="JAVRET010000023">
    <property type="protein sequence ID" value="MDT0409838.1"/>
    <property type="molecule type" value="Genomic_DNA"/>
</dbReference>
<proteinExistence type="predicted"/>
<dbReference type="Gene3D" id="3.90.1570.10">
    <property type="entry name" value="tt1808, chain A"/>
    <property type="match status" value="1"/>
</dbReference>
<comment type="caution">
    <text evidence="2">The sequence shown here is derived from an EMBL/GenBank/DDBJ whole genome shotgun (WGS) entry which is preliminary data.</text>
</comment>
<dbReference type="Pfam" id="PF05685">
    <property type="entry name" value="Uma2"/>
    <property type="match status" value="1"/>
</dbReference>
<protein>
    <submittedName>
        <fullName evidence="2">Uma2 family endonuclease</fullName>
    </submittedName>
</protein>
<dbReference type="CDD" id="cd06260">
    <property type="entry name" value="DUF820-like"/>
    <property type="match status" value="1"/>
</dbReference>
<gene>
    <name evidence="2" type="ORF">RM698_12355</name>
</gene>
<dbReference type="InterPro" id="IPR008538">
    <property type="entry name" value="Uma2"/>
</dbReference>
<evidence type="ECO:0000259" key="1">
    <source>
        <dbReference type="Pfam" id="PF05685"/>
    </source>
</evidence>
<keyword evidence="3" id="KW-1185">Reference proteome</keyword>
<feature type="domain" description="Putative restriction endonuclease" evidence="1">
    <location>
        <begin position="14"/>
        <end position="182"/>
    </location>
</feature>
<dbReference type="InterPro" id="IPR012296">
    <property type="entry name" value="Nuclease_put_TT1808"/>
</dbReference>
<dbReference type="InterPro" id="IPR011335">
    <property type="entry name" value="Restrct_endonuc-II-like"/>
</dbReference>
<sequence length="191" mass="21296">MATAVDHRPQMSTEDFEELTAHAPETVTLEFLGGKIGVKAVPDGYHNAIMLWLLRRCIQARPDLDLWIEQSLQVEGYRKGRARVDGVLAPVDHYAVPEEWASPEGALMAVEVTSYDADTNRRDRVEKPAAYAEAGIPLYLLIDRDSCESVVYSEPEGGKYRTIHSYPFGADFSLPGLGIALATEDLKRYVR</sequence>
<evidence type="ECO:0000313" key="3">
    <source>
        <dbReference type="Proteomes" id="UP001183610"/>
    </source>
</evidence>
<dbReference type="PANTHER" id="PTHR35400:SF3">
    <property type="entry name" value="SLL1072 PROTEIN"/>
    <property type="match status" value="1"/>
</dbReference>
<accession>A0ABU2QZF9</accession>
<dbReference type="Proteomes" id="UP001183610">
    <property type="component" value="Unassembled WGS sequence"/>
</dbReference>
<name>A0ABU2QZF9_9ACTN</name>
<dbReference type="PANTHER" id="PTHR35400">
    <property type="entry name" value="SLR1083 PROTEIN"/>
    <property type="match status" value="1"/>
</dbReference>
<keyword evidence="2" id="KW-0378">Hydrolase</keyword>
<dbReference type="SUPFAM" id="SSF52980">
    <property type="entry name" value="Restriction endonuclease-like"/>
    <property type="match status" value="1"/>
</dbReference>
<organism evidence="2 3">
    <name type="scientific">Streptomyces evansiae</name>
    <dbReference type="NCBI Taxonomy" id="3075535"/>
    <lineage>
        <taxon>Bacteria</taxon>
        <taxon>Bacillati</taxon>
        <taxon>Actinomycetota</taxon>
        <taxon>Actinomycetes</taxon>
        <taxon>Kitasatosporales</taxon>
        <taxon>Streptomycetaceae</taxon>
        <taxon>Streptomyces</taxon>
    </lineage>
</organism>
<evidence type="ECO:0000313" key="2">
    <source>
        <dbReference type="EMBL" id="MDT0409838.1"/>
    </source>
</evidence>
<dbReference type="GO" id="GO:0004519">
    <property type="term" value="F:endonuclease activity"/>
    <property type="evidence" value="ECO:0007669"/>
    <property type="project" value="UniProtKB-KW"/>
</dbReference>
<dbReference type="RefSeq" id="WP_029396690.1">
    <property type="nucleotide sequence ID" value="NZ_JAVRET010000023.1"/>
</dbReference>
<keyword evidence="2" id="KW-0255">Endonuclease</keyword>
<keyword evidence="2" id="KW-0540">Nuclease</keyword>
<reference evidence="3" key="1">
    <citation type="submission" date="2023-07" db="EMBL/GenBank/DDBJ databases">
        <title>30 novel species of actinomycetes from the DSMZ collection.</title>
        <authorList>
            <person name="Nouioui I."/>
        </authorList>
    </citation>
    <scope>NUCLEOTIDE SEQUENCE [LARGE SCALE GENOMIC DNA]</scope>
    <source>
        <strain evidence="3">DSM 41979</strain>
    </source>
</reference>